<organism evidence="1">
    <name type="scientific">freshwater metagenome</name>
    <dbReference type="NCBI Taxonomy" id="449393"/>
    <lineage>
        <taxon>unclassified sequences</taxon>
        <taxon>metagenomes</taxon>
        <taxon>ecological metagenomes</taxon>
    </lineage>
</organism>
<dbReference type="EMBL" id="CAFBML010000077">
    <property type="protein sequence ID" value="CAB4904652.1"/>
    <property type="molecule type" value="Genomic_DNA"/>
</dbReference>
<gene>
    <name evidence="1" type="ORF">UFOPK3592_00645</name>
</gene>
<protein>
    <submittedName>
        <fullName evidence="1">Unannotated protein</fullName>
    </submittedName>
</protein>
<evidence type="ECO:0000313" key="1">
    <source>
        <dbReference type="EMBL" id="CAB4904652.1"/>
    </source>
</evidence>
<name>A0A6J7G8E1_9ZZZZ</name>
<proteinExistence type="predicted"/>
<sequence length="56" mass="5767">MLPDVVIVTPVTRPFVIVAVPVAVTRGLQVGLSRGVEKVNVGAVEYGPPPSAIITS</sequence>
<dbReference type="AlphaFoldDB" id="A0A6J7G8E1"/>
<accession>A0A6J7G8E1</accession>
<reference evidence="1" key="1">
    <citation type="submission" date="2020-05" db="EMBL/GenBank/DDBJ databases">
        <authorList>
            <person name="Chiriac C."/>
            <person name="Salcher M."/>
            <person name="Ghai R."/>
            <person name="Kavagutti S V."/>
        </authorList>
    </citation>
    <scope>NUCLEOTIDE SEQUENCE</scope>
</reference>